<name>A0A165XIC4_9BACI</name>
<keyword evidence="2" id="KW-0805">Transcription regulation</keyword>
<proteinExistence type="inferred from homology"/>
<dbReference type="Gene3D" id="3.40.190.290">
    <property type="match status" value="1"/>
</dbReference>
<dbReference type="Gene3D" id="1.10.10.10">
    <property type="entry name" value="Winged helix-like DNA-binding domain superfamily/Winged helix DNA-binding domain"/>
    <property type="match status" value="1"/>
</dbReference>
<evidence type="ECO:0000313" key="7">
    <source>
        <dbReference type="Proteomes" id="UP000076476"/>
    </source>
</evidence>
<evidence type="ECO:0000256" key="1">
    <source>
        <dbReference type="ARBA" id="ARBA00009437"/>
    </source>
</evidence>
<dbReference type="STRING" id="33936.AZI98_10675"/>
<evidence type="ECO:0000256" key="3">
    <source>
        <dbReference type="ARBA" id="ARBA00023125"/>
    </source>
</evidence>
<dbReference type="OrthoDB" id="9803735at2"/>
<dbReference type="CDD" id="cd08438">
    <property type="entry name" value="PBP2_CidR"/>
    <property type="match status" value="1"/>
</dbReference>
<dbReference type="PRINTS" id="PR00039">
    <property type="entry name" value="HTHLYSR"/>
</dbReference>
<comment type="similarity">
    <text evidence="1">Belongs to the LysR transcriptional regulatory family.</text>
</comment>
<dbReference type="InterPro" id="IPR000847">
    <property type="entry name" value="LysR_HTH_N"/>
</dbReference>
<reference evidence="6 7" key="1">
    <citation type="submission" date="2016-04" db="EMBL/GenBank/DDBJ databases">
        <title>Draft genome sequence of Aeribacillus pallidus 8m3 from petroleum reservoir.</title>
        <authorList>
            <person name="Poltaraus A.B."/>
            <person name="Nazina T.N."/>
            <person name="Tourova T.P."/>
            <person name="Malakho S.M."/>
            <person name="Korshunova A.V."/>
            <person name="Sokolova D.S."/>
        </authorList>
    </citation>
    <scope>NUCLEOTIDE SEQUENCE [LARGE SCALE GENOMIC DNA]</scope>
    <source>
        <strain evidence="6 7">8m3</strain>
    </source>
</reference>
<keyword evidence="7" id="KW-1185">Reference proteome</keyword>
<evidence type="ECO:0000256" key="2">
    <source>
        <dbReference type="ARBA" id="ARBA00023015"/>
    </source>
</evidence>
<dbReference type="InterPro" id="IPR036390">
    <property type="entry name" value="WH_DNA-bd_sf"/>
</dbReference>
<gene>
    <name evidence="6" type="ORF">AZI98_10675</name>
</gene>
<evidence type="ECO:0000256" key="4">
    <source>
        <dbReference type="ARBA" id="ARBA00023163"/>
    </source>
</evidence>
<sequence>MEIKQLKCFLEVTRTGNFTTASENLFITQPALSRIIKSLEDEIGAPLFIRTRKKLILTDAGRILKKHALKIENQLQQLDAELDKMFMQRKRQIRIGLPTITNSIFFSKLIASFHEEYPEVIFLLEEDGSKPVEEKVLNNLLDFGVVVLSEENESLDSIIFVNEKLKLVVSSSHRLAGKQEVSLQELKKEDFIMFDRDFVLRNLVINSCREAGFQPKIISETSQLEFIQELVAYNIGITLLPESTCIELTDDFKTITVTNPEIEWNLAMIWRKDASLSQIAQEFVRFAKEKLSTANPGQDSKSD</sequence>
<dbReference type="Proteomes" id="UP000076476">
    <property type="component" value="Unassembled WGS sequence"/>
</dbReference>
<dbReference type="InterPro" id="IPR050950">
    <property type="entry name" value="HTH-type_LysR_regulators"/>
</dbReference>
<dbReference type="PROSITE" id="PS50931">
    <property type="entry name" value="HTH_LYSR"/>
    <property type="match status" value="1"/>
</dbReference>
<dbReference type="RefSeq" id="WP_063388274.1">
    <property type="nucleotide sequence ID" value="NZ_LWBR01000028.1"/>
</dbReference>
<dbReference type="PANTHER" id="PTHR30419:SF8">
    <property type="entry name" value="NITROGEN ASSIMILATION TRANSCRIPTIONAL ACTIVATOR-RELATED"/>
    <property type="match status" value="1"/>
</dbReference>
<evidence type="ECO:0000313" key="6">
    <source>
        <dbReference type="EMBL" id="KZN96061.1"/>
    </source>
</evidence>
<feature type="domain" description="HTH lysR-type" evidence="5">
    <location>
        <begin position="1"/>
        <end position="58"/>
    </location>
</feature>
<comment type="caution">
    <text evidence="6">The sequence shown here is derived from an EMBL/GenBank/DDBJ whole genome shotgun (WGS) entry which is preliminary data.</text>
</comment>
<protein>
    <submittedName>
        <fullName evidence="6">LysR family transcriptional regulator</fullName>
    </submittedName>
</protein>
<dbReference type="SUPFAM" id="SSF46785">
    <property type="entry name" value="Winged helix' DNA-binding domain"/>
    <property type="match status" value="1"/>
</dbReference>
<dbReference type="GO" id="GO:0003677">
    <property type="term" value="F:DNA binding"/>
    <property type="evidence" value="ECO:0007669"/>
    <property type="project" value="UniProtKB-KW"/>
</dbReference>
<dbReference type="FunFam" id="1.10.10.10:FF:000001">
    <property type="entry name" value="LysR family transcriptional regulator"/>
    <property type="match status" value="1"/>
</dbReference>
<dbReference type="InterPro" id="IPR005119">
    <property type="entry name" value="LysR_subst-bd"/>
</dbReference>
<keyword evidence="3" id="KW-0238">DNA-binding</keyword>
<organism evidence="6 7">
    <name type="scientific">Aeribacillus pallidus</name>
    <dbReference type="NCBI Taxonomy" id="33936"/>
    <lineage>
        <taxon>Bacteria</taxon>
        <taxon>Bacillati</taxon>
        <taxon>Bacillota</taxon>
        <taxon>Bacilli</taxon>
        <taxon>Bacillales</taxon>
        <taxon>Bacillaceae</taxon>
        <taxon>Aeribacillus</taxon>
    </lineage>
</organism>
<dbReference type="GO" id="GO:0005829">
    <property type="term" value="C:cytosol"/>
    <property type="evidence" value="ECO:0007669"/>
    <property type="project" value="TreeGrafter"/>
</dbReference>
<evidence type="ECO:0000259" key="5">
    <source>
        <dbReference type="PROSITE" id="PS50931"/>
    </source>
</evidence>
<dbReference type="GeneID" id="301127938"/>
<dbReference type="InterPro" id="IPR036388">
    <property type="entry name" value="WH-like_DNA-bd_sf"/>
</dbReference>
<dbReference type="GO" id="GO:0003700">
    <property type="term" value="F:DNA-binding transcription factor activity"/>
    <property type="evidence" value="ECO:0007669"/>
    <property type="project" value="InterPro"/>
</dbReference>
<dbReference type="SUPFAM" id="SSF53850">
    <property type="entry name" value="Periplasmic binding protein-like II"/>
    <property type="match status" value="1"/>
</dbReference>
<dbReference type="EMBL" id="LWBR01000028">
    <property type="protein sequence ID" value="KZN96061.1"/>
    <property type="molecule type" value="Genomic_DNA"/>
</dbReference>
<dbReference type="PANTHER" id="PTHR30419">
    <property type="entry name" value="HTH-TYPE TRANSCRIPTIONAL REGULATOR YBHD"/>
    <property type="match status" value="1"/>
</dbReference>
<dbReference type="Pfam" id="PF00126">
    <property type="entry name" value="HTH_1"/>
    <property type="match status" value="1"/>
</dbReference>
<dbReference type="Pfam" id="PF03466">
    <property type="entry name" value="LysR_substrate"/>
    <property type="match status" value="1"/>
</dbReference>
<keyword evidence="4" id="KW-0804">Transcription</keyword>
<accession>A0A165XIC4</accession>
<dbReference type="AlphaFoldDB" id="A0A165XIC4"/>